<reference evidence="1" key="2">
    <citation type="journal article" date="2015" name="Genome Announc.">
        <title>Draft Genome Sequence of Filamentous Marine Cyanobacterium Lyngbya confervoides Strain BDU141951.</title>
        <authorList>
            <person name="Chandrababunaidu M.M."/>
            <person name="Sen D."/>
            <person name="Tripathy S."/>
        </authorList>
    </citation>
    <scope>NUCLEOTIDE SEQUENCE</scope>
    <source>
        <strain evidence="1">BDU141951</strain>
    </source>
</reference>
<dbReference type="EMBL" id="JTHE02000003">
    <property type="protein sequence ID" value="NEV67957.1"/>
    <property type="molecule type" value="Genomic_DNA"/>
</dbReference>
<reference evidence="1" key="1">
    <citation type="submission" date="2014-11" db="EMBL/GenBank/DDBJ databases">
        <authorList>
            <person name="Malar M.C."/>
            <person name="Sen D."/>
            <person name="Tripathy S."/>
        </authorList>
    </citation>
    <scope>NUCLEOTIDE SEQUENCE</scope>
    <source>
        <strain evidence="1">BDU141951</strain>
    </source>
</reference>
<dbReference type="Pfam" id="PF13301">
    <property type="entry name" value="DUF4079"/>
    <property type="match status" value="1"/>
</dbReference>
<evidence type="ECO:0000313" key="1">
    <source>
        <dbReference type="EMBL" id="NEV67957.1"/>
    </source>
</evidence>
<dbReference type="AlphaFoldDB" id="A0A0C1V6V8"/>
<sequence>MNTTDILRLVHPAIAVFYVFPLIGIATYFALQTRQRRLAASTKQKSKIPPVVGAEHVKIGRWLAASVVGIALLGMAHPLIKTLIRTNAFADNLFQVFFIAAMYAFTVATLVLLYRAKKPVWRAGFATLSSMGLIILGCQDGIFRRTNEWFMSHYYYGIVAAVLMIVSVAILPEIYRSKAWRNSHIALNMVALLLFVGMGITGTRDLLEIPLSWQEPVVYQCDFANKTCE</sequence>
<proteinExistence type="predicted"/>
<name>A0A0C1V6V8_9CYAN</name>
<protein>
    <submittedName>
        <fullName evidence="1">DUF4079 domain-containing protein</fullName>
    </submittedName>
</protein>
<reference evidence="1" key="3">
    <citation type="submission" date="2020-02" db="EMBL/GenBank/DDBJ databases">
        <authorList>
            <person name="Sarangi A.N."/>
            <person name="Ghosh S."/>
            <person name="Mukherjee M."/>
            <person name="Tripathy S."/>
        </authorList>
    </citation>
    <scope>NUCLEOTIDE SEQUENCE</scope>
    <source>
        <strain evidence="1">BDU141951</strain>
    </source>
</reference>
<accession>A0A0C1V6V8</accession>
<comment type="caution">
    <text evidence="1">The sequence shown here is derived from an EMBL/GenBank/DDBJ whole genome shotgun (WGS) entry which is preliminary data.</text>
</comment>
<organism evidence="1">
    <name type="scientific">Lyngbya confervoides BDU141951</name>
    <dbReference type="NCBI Taxonomy" id="1574623"/>
    <lineage>
        <taxon>Bacteria</taxon>
        <taxon>Bacillati</taxon>
        <taxon>Cyanobacteriota</taxon>
        <taxon>Cyanophyceae</taxon>
        <taxon>Oscillatoriophycideae</taxon>
        <taxon>Oscillatoriales</taxon>
        <taxon>Microcoleaceae</taxon>
        <taxon>Lyngbya</taxon>
    </lineage>
</organism>
<gene>
    <name evidence="1" type="ORF">QQ91_012620</name>
</gene>
<dbReference type="InterPro" id="IPR025067">
    <property type="entry name" value="DUF4079"/>
</dbReference>